<evidence type="ECO:0000313" key="2">
    <source>
        <dbReference type="EMBL" id="TKW09004.1"/>
    </source>
</evidence>
<name>A0A4U6U4E1_SETVI</name>
<dbReference type="AlphaFoldDB" id="A0A4U6U4E1"/>
<evidence type="ECO:0000256" key="1">
    <source>
        <dbReference type="SAM" id="MobiDB-lite"/>
    </source>
</evidence>
<feature type="region of interest" description="Disordered" evidence="1">
    <location>
        <begin position="90"/>
        <end position="123"/>
    </location>
</feature>
<dbReference type="Gramene" id="TKW09004">
    <property type="protein sequence ID" value="TKW09004"/>
    <property type="gene ID" value="SEVIR_6G063000v2"/>
</dbReference>
<sequence>MNGMATSSTICCQLYPLFFSPLLSCRRHPSPALFFHRRPPELKLLFLFLLLLPRTRGMLLQLIRFPSFQSAQTKHMPVPIQAATANHILLPPPPNVKHQKTPMRSDPPAALGQIPNHGPQLFSPRLESATTKQFYSSSLPNQPHQSNNNHSKASSIPPYSLHSCLQREQGKHISSTPRPCHFSLSTTPLLALHSPAPRALPA</sequence>
<dbReference type="Proteomes" id="UP000298652">
    <property type="component" value="Chromosome 6"/>
</dbReference>
<keyword evidence="3" id="KW-1185">Reference proteome</keyword>
<dbReference type="EMBL" id="CM016557">
    <property type="protein sequence ID" value="TKW09004.1"/>
    <property type="molecule type" value="Genomic_DNA"/>
</dbReference>
<protein>
    <submittedName>
        <fullName evidence="2">Uncharacterized protein</fullName>
    </submittedName>
</protein>
<organism evidence="2 3">
    <name type="scientific">Setaria viridis</name>
    <name type="common">Green bristlegrass</name>
    <name type="synonym">Setaria italica subsp. viridis</name>
    <dbReference type="NCBI Taxonomy" id="4556"/>
    <lineage>
        <taxon>Eukaryota</taxon>
        <taxon>Viridiplantae</taxon>
        <taxon>Streptophyta</taxon>
        <taxon>Embryophyta</taxon>
        <taxon>Tracheophyta</taxon>
        <taxon>Spermatophyta</taxon>
        <taxon>Magnoliopsida</taxon>
        <taxon>Liliopsida</taxon>
        <taxon>Poales</taxon>
        <taxon>Poaceae</taxon>
        <taxon>PACMAD clade</taxon>
        <taxon>Panicoideae</taxon>
        <taxon>Panicodae</taxon>
        <taxon>Paniceae</taxon>
        <taxon>Cenchrinae</taxon>
        <taxon>Setaria</taxon>
    </lineage>
</organism>
<evidence type="ECO:0000313" key="3">
    <source>
        <dbReference type="Proteomes" id="UP000298652"/>
    </source>
</evidence>
<feature type="compositionally biased region" description="Polar residues" evidence="1">
    <location>
        <begin position="135"/>
        <end position="154"/>
    </location>
</feature>
<proteinExistence type="predicted"/>
<feature type="region of interest" description="Disordered" evidence="1">
    <location>
        <begin position="135"/>
        <end position="158"/>
    </location>
</feature>
<reference evidence="2" key="1">
    <citation type="submission" date="2019-03" db="EMBL/GenBank/DDBJ databases">
        <title>WGS assembly of Setaria viridis.</title>
        <authorList>
            <person name="Huang P."/>
            <person name="Jenkins J."/>
            <person name="Grimwood J."/>
            <person name="Barry K."/>
            <person name="Healey A."/>
            <person name="Mamidi S."/>
            <person name="Sreedasyam A."/>
            <person name="Shu S."/>
            <person name="Feldman M."/>
            <person name="Wu J."/>
            <person name="Yu Y."/>
            <person name="Chen C."/>
            <person name="Johnson J."/>
            <person name="Rokhsar D."/>
            <person name="Baxter I."/>
            <person name="Schmutz J."/>
            <person name="Brutnell T."/>
            <person name="Kellogg E."/>
        </authorList>
    </citation>
    <scope>NUCLEOTIDE SEQUENCE [LARGE SCALE GENOMIC DNA]</scope>
</reference>
<accession>A0A4U6U4E1</accession>
<gene>
    <name evidence="2" type="ORF">SEVIR_6G063000v2</name>
</gene>